<reference evidence="1" key="1">
    <citation type="submission" date="2023-12" db="EMBL/GenBank/DDBJ databases">
        <title>Genome assembly of Anisodus tanguticus.</title>
        <authorList>
            <person name="Wang Y.-J."/>
        </authorList>
    </citation>
    <scope>NUCLEOTIDE SEQUENCE</scope>
    <source>
        <strain evidence="1">KB-2021</strain>
        <tissue evidence="1">Leaf</tissue>
    </source>
</reference>
<sequence length="242" mass="27016">MSPMVGVCAPYSWIIMLLEINRIRPEDFCQTFGRCERYNCSDGGHLIGILALIPKFIGSIPYMTCENGYKVRVVRNGKRSRKGPGSDMKRHARILGTFSSYQLQIPVTPNRIDGTMLGVASLFHASTTLTYSRLRFILGLTSKDHESSGFKSANYALTHARNCEMEQYWELEFVSSDSGLNCLVKESICHPISSADKTANTSEGNKFGMPSGAIGDLIAKFNSLSHHHTRRMRLRSGKKMNP</sequence>
<accession>A0AAE1UTI5</accession>
<evidence type="ECO:0000313" key="1">
    <source>
        <dbReference type="EMBL" id="KAK4342637.1"/>
    </source>
</evidence>
<keyword evidence="2" id="KW-1185">Reference proteome</keyword>
<dbReference type="Proteomes" id="UP001291623">
    <property type="component" value="Unassembled WGS sequence"/>
</dbReference>
<proteinExistence type="predicted"/>
<dbReference type="AlphaFoldDB" id="A0AAE1UTI5"/>
<organism evidence="1 2">
    <name type="scientific">Anisodus tanguticus</name>
    <dbReference type="NCBI Taxonomy" id="243964"/>
    <lineage>
        <taxon>Eukaryota</taxon>
        <taxon>Viridiplantae</taxon>
        <taxon>Streptophyta</taxon>
        <taxon>Embryophyta</taxon>
        <taxon>Tracheophyta</taxon>
        <taxon>Spermatophyta</taxon>
        <taxon>Magnoliopsida</taxon>
        <taxon>eudicotyledons</taxon>
        <taxon>Gunneridae</taxon>
        <taxon>Pentapetalae</taxon>
        <taxon>asterids</taxon>
        <taxon>lamiids</taxon>
        <taxon>Solanales</taxon>
        <taxon>Solanaceae</taxon>
        <taxon>Solanoideae</taxon>
        <taxon>Hyoscyameae</taxon>
        <taxon>Anisodus</taxon>
    </lineage>
</organism>
<gene>
    <name evidence="1" type="ORF">RND71_038453</name>
</gene>
<protein>
    <submittedName>
        <fullName evidence="1">Uncharacterized protein</fullName>
    </submittedName>
</protein>
<dbReference type="EMBL" id="JAVYJV010000021">
    <property type="protein sequence ID" value="KAK4342637.1"/>
    <property type="molecule type" value="Genomic_DNA"/>
</dbReference>
<name>A0AAE1UTI5_9SOLA</name>
<evidence type="ECO:0000313" key="2">
    <source>
        <dbReference type="Proteomes" id="UP001291623"/>
    </source>
</evidence>
<comment type="caution">
    <text evidence="1">The sequence shown here is derived from an EMBL/GenBank/DDBJ whole genome shotgun (WGS) entry which is preliminary data.</text>
</comment>